<keyword evidence="4" id="KW-0501">Molybdenum cofactor biosynthesis</keyword>
<dbReference type="EMBL" id="CAEZZV010000053">
    <property type="protein sequence ID" value="CAB4776379.1"/>
    <property type="molecule type" value="Genomic_DNA"/>
</dbReference>
<evidence type="ECO:0000313" key="10">
    <source>
        <dbReference type="EMBL" id="CAB5050619.1"/>
    </source>
</evidence>
<evidence type="ECO:0000256" key="5">
    <source>
        <dbReference type="ARBA" id="ARBA00023239"/>
    </source>
</evidence>
<comment type="pathway">
    <text evidence="2">Cofactor biosynthesis; molybdopterin biosynthesis.</text>
</comment>
<evidence type="ECO:0000313" key="9">
    <source>
        <dbReference type="EMBL" id="CAB4776379.1"/>
    </source>
</evidence>
<dbReference type="InterPro" id="IPR023045">
    <property type="entry name" value="MoaC"/>
</dbReference>
<dbReference type="NCBIfam" id="NF006870">
    <property type="entry name" value="PRK09364.1"/>
    <property type="match status" value="1"/>
</dbReference>
<evidence type="ECO:0000256" key="1">
    <source>
        <dbReference type="ARBA" id="ARBA00001637"/>
    </source>
</evidence>
<feature type="domain" description="Molybdopterin cofactor biosynthesis C (MoaC)" evidence="6">
    <location>
        <begin position="1"/>
        <end position="134"/>
    </location>
</feature>
<keyword evidence="5" id="KW-0456">Lyase</keyword>
<dbReference type="InterPro" id="IPR036522">
    <property type="entry name" value="MoaC_sf"/>
</dbReference>
<name>A0A6J6GWF0_9ZZZZ</name>
<dbReference type="Pfam" id="PF01967">
    <property type="entry name" value="MoaC"/>
    <property type="match status" value="1"/>
</dbReference>
<gene>
    <name evidence="7" type="ORF">UFOPK1820_01043</name>
    <name evidence="8" type="ORF">UFOPK1960_00601</name>
    <name evidence="9" type="ORF">UFOPK2921_00563</name>
    <name evidence="10" type="ORF">UFOPK4275_00841</name>
    <name evidence="11" type="ORF">UFOPK4422_00536</name>
</gene>
<dbReference type="InterPro" id="IPR047594">
    <property type="entry name" value="MoaC_bact/euk"/>
</dbReference>
<dbReference type="EC" id="4.6.1.17" evidence="3"/>
<dbReference type="NCBIfam" id="TIGR00581">
    <property type="entry name" value="moaC"/>
    <property type="match status" value="1"/>
</dbReference>
<evidence type="ECO:0000313" key="8">
    <source>
        <dbReference type="EMBL" id="CAB4629744.1"/>
    </source>
</evidence>
<dbReference type="InterPro" id="IPR002820">
    <property type="entry name" value="Mopterin_CF_biosynth-C_dom"/>
</dbReference>
<dbReference type="GO" id="GO:0061799">
    <property type="term" value="F:cyclic pyranopterin monophosphate synthase activity"/>
    <property type="evidence" value="ECO:0007669"/>
    <property type="project" value="UniProtKB-EC"/>
</dbReference>
<evidence type="ECO:0000256" key="3">
    <source>
        <dbReference type="ARBA" id="ARBA00012575"/>
    </source>
</evidence>
<dbReference type="Gene3D" id="3.30.70.640">
    <property type="entry name" value="Molybdopterin cofactor biosynthesis C (MoaC) domain"/>
    <property type="match status" value="1"/>
</dbReference>
<dbReference type="AlphaFoldDB" id="A0A6J6GWF0"/>
<reference evidence="7" key="1">
    <citation type="submission" date="2020-05" db="EMBL/GenBank/DDBJ databases">
        <authorList>
            <person name="Chiriac C."/>
            <person name="Salcher M."/>
            <person name="Ghai R."/>
            <person name="Kavagutti S V."/>
        </authorList>
    </citation>
    <scope>NUCLEOTIDE SEQUENCE</scope>
</reference>
<evidence type="ECO:0000259" key="6">
    <source>
        <dbReference type="Pfam" id="PF01967"/>
    </source>
</evidence>
<organism evidence="7">
    <name type="scientific">freshwater metagenome</name>
    <dbReference type="NCBI Taxonomy" id="449393"/>
    <lineage>
        <taxon>unclassified sequences</taxon>
        <taxon>metagenomes</taxon>
        <taxon>ecological metagenomes</taxon>
    </lineage>
</organism>
<evidence type="ECO:0000313" key="11">
    <source>
        <dbReference type="EMBL" id="CAB5117986.1"/>
    </source>
</evidence>
<dbReference type="GO" id="GO:0006777">
    <property type="term" value="P:Mo-molybdopterin cofactor biosynthetic process"/>
    <property type="evidence" value="ECO:0007669"/>
    <property type="project" value="UniProtKB-KW"/>
</dbReference>
<dbReference type="PANTHER" id="PTHR22960:SF29">
    <property type="entry name" value="CYCLIC PYRANOPTERIN MONOPHOSPHATE SYNTHASE"/>
    <property type="match status" value="1"/>
</dbReference>
<sequence>MVDVGPKESTHRRAVARGKIFMAPTTADAISAQSLKKGDVLGVARIAGIQAAKKTSDIIPLCHPLMLSSISVNFEVRSDHVAIQAEVEVMGPTGVEMEALHACSAAALTIYDMCKAIDKSMIIGEIALWEKTGGKSGPYRRED</sequence>
<evidence type="ECO:0000256" key="4">
    <source>
        <dbReference type="ARBA" id="ARBA00023150"/>
    </source>
</evidence>
<dbReference type="EMBL" id="CAFBRX010000040">
    <property type="protein sequence ID" value="CAB5117986.1"/>
    <property type="molecule type" value="Genomic_DNA"/>
</dbReference>
<dbReference type="UniPathway" id="UPA00344"/>
<dbReference type="InterPro" id="IPR050105">
    <property type="entry name" value="MoCo_biosynth_MoaA/MoaC"/>
</dbReference>
<proteinExistence type="predicted"/>
<dbReference type="PANTHER" id="PTHR22960">
    <property type="entry name" value="MOLYBDOPTERIN COFACTOR SYNTHESIS PROTEIN A"/>
    <property type="match status" value="1"/>
</dbReference>
<evidence type="ECO:0000256" key="2">
    <source>
        <dbReference type="ARBA" id="ARBA00005046"/>
    </source>
</evidence>
<dbReference type="CDD" id="cd01420">
    <property type="entry name" value="MoaC_PE"/>
    <property type="match status" value="1"/>
</dbReference>
<evidence type="ECO:0000313" key="7">
    <source>
        <dbReference type="EMBL" id="CAB4605647.1"/>
    </source>
</evidence>
<dbReference type="EMBL" id="CAFBQJ010000143">
    <property type="protein sequence ID" value="CAB5050619.1"/>
    <property type="molecule type" value="Genomic_DNA"/>
</dbReference>
<protein>
    <recommendedName>
        <fullName evidence="3">cyclic pyranopterin monophosphate synthase</fullName>
        <ecNumber evidence="3">4.6.1.17</ecNumber>
    </recommendedName>
</protein>
<comment type="catalytic activity">
    <reaction evidence="1">
        <text>(8S)-3',8-cyclo-7,8-dihydroguanosine 5'-triphosphate = cyclic pyranopterin phosphate + diphosphate</text>
        <dbReference type="Rhea" id="RHEA:49580"/>
        <dbReference type="ChEBI" id="CHEBI:33019"/>
        <dbReference type="ChEBI" id="CHEBI:59648"/>
        <dbReference type="ChEBI" id="CHEBI:131766"/>
        <dbReference type="EC" id="4.6.1.17"/>
    </reaction>
</comment>
<dbReference type="SUPFAM" id="SSF55040">
    <property type="entry name" value="Molybdenum cofactor biosynthesis protein C, MoaC"/>
    <property type="match status" value="1"/>
</dbReference>
<dbReference type="EMBL" id="CAEZVL010000071">
    <property type="protein sequence ID" value="CAB4629744.1"/>
    <property type="molecule type" value="Genomic_DNA"/>
</dbReference>
<accession>A0A6J6GWF0</accession>
<dbReference type="EMBL" id="CAEZUK010000179">
    <property type="protein sequence ID" value="CAB4605647.1"/>
    <property type="molecule type" value="Genomic_DNA"/>
</dbReference>